<evidence type="ECO:0000313" key="4">
    <source>
        <dbReference type="Proteomes" id="UP000216021"/>
    </source>
</evidence>
<dbReference type="OrthoDB" id="4225809at2"/>
<dbReference type="InterPro" id="IPR026256">
    <property type="entry name" value="TfoX-like_gammaprotbact"/>
</dbReference>
<comment type="caution">
    <text evidence="3">The sequence shown here is derived from an EMBL/GenBank/DDBJ whole genome shotgun (WGS) entry which is preliminary data.</text>
</comment>
<proteinExistence type="predicted"/>
<gene>
    <name evidence="3" type="ORF">BMI79_10730</name>
</gene>
<dbReference type="PIRSF" id="PIRSF028788">
    <property type="entry name" value="TfoX_Sxy"/>
    <property type="match status" value="1"/>
</dbReference>
<evidence type="ECO:0000259" key="2">
    <source>
        <dbReference type="Pfam" id="PF04994"/>
    </source>
</evidence>
<organism evidence="3 4">
    <name type="scientific">Serratia oryzae</name>
    <dbReference type="NCBI Taxonomy" id="2034155"/>
    <lineage>
        <taxon>Bacteria</taxon>
        <taxon>Pseudomonadati</taxon>
        <taxon>Pseudomonadota</taxon>
        <taxon>Gammaproteobacteria</taxon>
        <taxon>Enterobacterales</taxon>
        <taxon>Yersiniaceae</taxon>
        <taxon>Serratia</taxon>
    </lineage>
</organism>
<sequence>MKGRSAERVAQAKVCFAALGGITTRSQFGGYGLLADGTMFAVIAEGELYLRATESLEPVFRGRGMVNMTYLKRGAPMTMRYYWVDESLWQENRELLSLAWQVVCETRKEVTLKTRSNGRLKELPNIDVSMERLLWRAGIQNIYELRLLGARRSYLKLLQQQPTLSVKVLISLAGAMAGYHHAALPSTQREALLEWFEETIVPPCLEPRLAKRPSFALFNE</sequence>
<dbReference type="Gene3D" id="1.10.150.20">
    <property type="entry name" value="5' to 3' exonuclease, C-terminal subdomain"/>
    <property type="match status" value="1"/>
</dbReference>
<dbReference type="Pfam" id="PF04993">
    <property type="entry name" value="TfoX_N"/>
    <property type="match status" value="1"/>
</dbReference>
<dbReference type="InterPro" id="IPR007077">
    <property type="entry name" value="TfoX_C"/>
</dbReference>
<evidence type="ECO:0000313" key="3">
    <source>
        <dbReference type="EMBL" id="OMQ22905.1"/>
    </source>
</evidence>
<protein>
    <submittedName>
        <fullName evidence="3">DNA transformation protein tfoX</fullName>
    </submittedName>
</protein>
<dbReference type="Gene3D" id="3.30.1460.30">
    <property type="entry name" value="YgaC/TfoX-N like chaperone"/>
    <property type="match status" value="1"/>
</dbReference>
<feature type="domain" description="TfoX C-terminal" evidence="2">
    <location>
        <begin position="117"/>
        <end position="195"/>
    </location>
</feature>
<dbReference type="RefSeq" id="WP_076942192.1">
    <property type="nucleotide sequence ID" value="NZ_MOXD01000005.1"/>
</dbReference>
<dbReference type="PANTHER" id="PTHR36121:SF1">
    <property type="entry name" value="PROTEIN SXY"/>
    <property type="match status" value="1"/>
</dbReference>
<reference evidence="3 4" key="1">
    <citation type="submission" date="2016-11" db="EMBL/GenBank/DDBJ databases">
        <title>Rahnella oryzae sp. nov., isolated from rice root.</title>
        <authorList>
            <person name="Zhang X.-X."/>
            <person name="Zhang J."/>
        </authorList>
    </citation>
    <scope>NUCLEOTIDE SEQUENCE [LARGE SCALE GENOMIC DNA]</scope>
    <source>
        <strain evidence="3 4">J11-6</strain>
    </source>
</reference>
<dbReference type="PANTHER" id="PTHR36121">
    <property type="entry name" value="PROTEIN SXY"/>
    <property type="match status" value="1"/>
</dbReference>
<dbReference type="InterPro" id="IPR007076">
    <property type="entry name" value="TfoX_N"/>
</dbReference>
<feature type="domain" description="TfoX N-terminal" evidence="1">
    <location>
        <begin position="16"/>
        <end position="99"/>
    </location>
</feature>
<evidence type="ECO:0000259" key="1">
    <source>
        <dbReference type="Pfam" id="PF04993"/>
    </source>
</evidence>
<name>A0A1S8CJ29_9GAMM</name>
<accession>A0A1S8CJ29</accession>
<dbReference type="EMBL" id="MOXD01000005">
    <property type="protein sequence ID" value="OMQ22905.1"/>
    <property type="molecule type" value="Genomic_DNA"/>
</dbReference>
<dbReference type="Pfam" id="PF04994">
    <property type="entry name" value="TfoX_C"/>
    <property type="match status" value="1"/>
</dbReference>
<dbReference type="Proteomes" id="UP000216021">
    <property type="component" value="Unassembled WGS sequence"/>
</dbReference>
<keyword evidence="4" id="KW-1185">Reference proteome</keyword>
<dbReference type="InterPro" id="IPR047525">
    <property type="entry name" value="TfoX-like"/>
</dbReference>
<dbReference type="SUPFAM" id="SSF159894">
    <property type="entry name" value="YgaC/TfoX-N like"/>
    <property type="match status" value="1"/>
</dbReference>
<dbReference type="GO" id="GO:0030420">
    <property type="term" value="P:establishment of competence for transformation"/>
    <property type="evidence" value="ECO:0007669"/>
    <property type="project" value="InterPro"/>
</dbReference>
<dbReference type="STRING" id="2034155.BMI79_10730"/>
<dbReference type="AlphaFoldDB" id="A0A1S8CJ29"/>